<feature type="region of interest" description="Disordered" evidence="7">
    <location>
        <begin position="174"/>
        <end position="220"/>
    </location>
</feature>
<dbReference type="OrthoDB" id="10069705at2759"/>
<evidence type="ECO:0000256" key="2">
    <source>
        <dbReference type="ARBA" id="ARBA00004123"/>
    </source>
</evidence>
<dbReference type="Proteomes" id="UP001044222">
    <property type="component" value="Chromosome 8"/>
</dbReference>
<keyword evidence="9" id="KW-1185">Reference proteome</keyword>
<dbReference type="PANTHER" id="PTHR15950:SF23">
    <property type="entry name" value="SI:CH73-52F15.5-RELATED"/>
    <property type="match status" value="1"/>
</dbReference>
<evidence type="ECO:0000313" key="9">
    <source>
        <dbReference type="Proteomes" id="UP001044222"/>
    </source>
</evidence>
<evidence type="ECO:0000256" key="5">
    <source>
        <dbReference type="ARBA" id="ARBA00023242"/>
    </source>
</evidence>
<keyword evidence="5" id="KW-0539">Nucleus</keyword>
<feature type="region of interest" description="Disordered" evidence="7">
    <location>
        <begin position="40"/>
        <end position="79"/>
    </location>
</feature>
<evidence type="ECO:0008006" key="10">
    <source>
        <dbReference type="Google" id="ProtNLM"/>
    </source>
</evidence>
<comment type="subcellular location">
    <subcellularLocation>
        <location evidence="2">Nucleus</location>
    </subcellularLocation>
</comment>
<name>A0A9D3MDC6_ANGAN</name>
<sequence>MEEKPGSPAAVRAEEQSQSVLFTYFQGDINSVVDEHFSRALNKANKPKDLSTKNKSSRRSPKTEALAPAAALGPAPGQWVFPAPGWSEPDFPSGSPGRIQLSGADDLHSPQGVITGPNGQPSPLWPFSPRPGTGFGIPGMVYSQPVSAEGPAGSERQYTSSFLNLLQSDRPVAGAAMGSASKPELAQAWSPSTGFREPLGPGIGLDGIQGPEKKKDLYWY</sequence>
<dbReference type="SMART" id="SM00711">
    <property type="entry name" value="TDU"/>
    <property type="match status" value="1"/>
</dbReference>
<comment type="caution">
    <text evidence="8">The sequence shown here is derived from an EMBL/GenBank/DDBJ whole genome shotgun (WGS) entry which is preliminary data.</text>
</comment>
<dbReference type="GO" id="GO:0006355">
    <property type="term" value="P:regulation of DNA-templated transcription"/>
    <property type="evidence" value="ECO:0007669"/>
    <property type="project" value="InterPro"/>
</dbReference>
<feature type="compositionally biased region" description="Low complexity" evidence="7">
    <location>
        <begin position="65"/>
        <end position="77"/>
    </location>
</feature>
<dbReference type="AlphaFoldDB" id="A0A9D3MDC6"/>
<evidence type="ECO:0000256" key="6">
    <source>
        <dbReference type="ARBA" id="ARBA00025784"/>
    </source>
</evidence>
<evidence type="ECO:0000313" key="8">
    <source>
        <dbReference type="EMBL" id="KAG5843638.1"/>
    </source>
</evidence>
<keyword evidence="3" id="KW-0805">Transcription regulation</keyword>
<evidence type="ECO:0000256" key="3">
    <source>
        <dbReference type="ARBA" id="ARBA00023015"/>
    </source>
</evidence>
<evidence type="ECO:0000256" key="7">
    <source>
        <dbReference type="SAM" id="MobiDB-lite"/>
    </source>
</evidence>
<dbReference type="Pfam" id="PF07545">
    <property type="entry name" value="Vg_Tdu"/>
    <property type="match status" value="1"/>
</dbReference>
<proteinExistence type="inferred from homology"/>
<reference evidence="8" key="1">
    <citation type="submission" date="2021-01" db="EMBL/GenBank/DDBJ databases">
        <title>A chromosome-scale assembly of European eel, Anguilla anguilla.</title>
        <authorList>
            <person name="Henkel C."/>
            <person name="Jong-Raadsen S.A."/>
            <person name="Dufour S."/>
            <person name="Weltzien F.-A."/>
            <person name="Palstra A.P."/>
            <person name="Pelster B."/>
            <person name="Spaink H.P."/>
            <person name="Van Den Thillart G.E."/>
            <person name="Jansen H."/>
            <person name="Zahm M."/>
            <person name="Klopp C."/>
            <person name="Cedric C."/>
            <person name="Louis A."/>
            <person name="Berthelot C."/>
            <person name="Parey E."/>
            <person name="Roest Crollius H."/>
            <person name="Montfort J."/>
            <person name="Robinson-Rechavi M."/>
            <person name="Bucao C."/>
            <person name="Bouchez O."/>
            <person name="Gislard M."/>
            <person name="Lluch J."/>
            <person name="Milhes M."/>
            <person name="Lampietro C."/>
            <person name="Lopez Roques C."/>
            <person name="Donnadieu C."/>
            <person name="Braasch I."/>
            <person name="Desvignes T."/>
            <person name="Postlethwait J."/>
            <person name="Bobe J."/>
            <person name="Guiguen Y."/>
            <person name="Dirks R."/>
        </authorList>
    </citation>
    <scope>NUCLEOTIDE SEQUENCE</scope>
    <source>
        <strain evidence="8">Tag_6206</strain>
        <tissue evidence="8">Liver</tissue>
    </source>
</reference>
<dbReference type="InterPro" id="IPR011520">
    <property type="entry name" value="Vg_fam"/>
</dbReference>
<dbReference type="OMA" id="PTQSWSE"/>
<organism evidence="8 9">
    <name type="scientific">Anguilla anguilla</name>
    <name type="common">European freshwater eel</name>
    <name type="synonym">Muraena anguilla</name>
    <dbReference type="NCBI Taxonomy" id="7936"/>
    <lineage>
        <taxon>Eukaryota</taxon>
        <taxon>Metazoa</taxon>
        <taxon>Chordata</taxon>
        <taxon>Craniata</taxon>
        <taxon>Vertebrata</taxon>
        <taxon>Euteleostomi</taxon>
        <taxon>Actinopterygii</taxon>
        <taxon>Neopterygii</taxon>
        <taxon>Teleostei</taxon>
        <taxon>Anguilliformes</taxon>
        <taxon>Anguillidae</taxon>
        <taxon>Anguilla</taxon>
    </lineage>
</organism>
<evidence type="ECO:0000256" key="1">
    <source>
        <dbReference type="ARBA" id="ARBA00002229"/>
    </source>
</evidence>
<dbReference type="InterPro" id="IPR006627">
    <property type="entry name" value="TDU_repeat"/>
</dbReference>
<evidence type="ECO:0000256" key="4">
    <source>
        <dbReference type="ARBA" id="ARBA00023163"/>
    </source>
</evidence>
<accession>A0A9D3MDC6</accession>
<comment type="function">
    <text evidence="1">May act as a specific coactivator for the mammalian TEFs.</text>
</comment>
<dbReference type="PANTHER" id="PTHR15950">
    <property type="entry name" value="TRANSCRIPTION COFACTOR VESTIGIAL-LIKE PROTEIN"/>
    <property type="match status" value="1"/>
</dbReference>
<gene>
    <name evidence="8" type="ORF">ANANG_G00153060</name>
</gene>
<protein>
    <recommendedName>
        <fullName evidence="10">Transcription cofactor vestigial-like protein 1</fullName>
    </recommendedName>
</protein>
<dbReference type="GO" id="GO:0005634">
    <property type="term" value="C:nucleus"/>
    <property type="evidence" value="ECO:0007669"/>
    <property type="project" value="UniProtKB-SubCell"/>
</dbReference>
<feature type="compositionally biased region" description="Basic and acidic residues" evidence="7">
    <location>
        <begin position="211"/>
        <end position="220"/>
    </location>
</feature>
<comment type="similarity">
    <text evidence="6">Belongs to the vestigial family.</text>
</comment>
<keyword evidence="4" id="KW-0804">Transcription</keyword>
<dbReference type="EMBL" id="JAFIRN010000008">
    <property type="protein sequence ID" value="KAG5843638.1"/>
    <property type="molecule type" value="Genomic_DNA"/>
</dbReference>